<dbReference type="KEGG" id="afd:Alfi_2723"/>
<accession>I3YPR5</accession>
<dbReference type="Pfam" id="PF18454">
    <property type="entry name" value="Mtd_N"/>
    <property type="match status" value="1"/>
</dbReference>
<dbReference type="AlphaFoldDB" id="I3YPR5"/>
<evidence type="ECO:0000313" key="2">
    <source>
        <dbReference type="EMBL" id="AFL78983.1"/>
    </source>
</evidence>
<dbReference type="InterPro" id="IPR041352">
    <property type="entry name" value="Mtd_N"/>
</dbReference>
<gene>
    <name evidence="2" type="ordered locus">Alfi_2723</name>
</gene>
<dbReference type="eggNOG" id="COG4409">
    <property type="taxonomic scope" value="Bacteria"/>
</dbReference>
<name>I3YPR5_ALIFI</name>
<proteinExistence type="predicted"/>
<feature type="domain" description="Major tropism determinant N-terminal" evidence="1">
    <location>
        <begin position="12"/>
        <end position="47"/>
    </location>
</feature>
<organism evidence="2 3">
    <name type="scientific">Alistipes finegoldii (strain DSM 17242 / JCM 16770 / CCUG 46020 / CIP 107999 / KCTC 15236 / AHN 2437)</name>
    <dbReference type="NCBI Taxonomy" id="679935"/>
    <lineage>
        <taxon>Bacteria</taxon>
        <taxon>Pseudomonadati</taxon>
        <taxon>Bacteroidota</taxon>
        <taxon>Bacteroidia</taxon>
        <taxon>Bacteroidales</taxon>
        <taxon>Rikenellaceae</taxon>
        <taxon>Alistipes</taxon>
    </lineage>
</organism>
<reference evidence="3" key="1">
    <citation type="journal article" date="2013" name="Stand. Genomic Sci.">
        <title>Complete genome sequence of the bile-resistant pigment-producing anaerobe Alistipes finegoldii type strain (AHN2437(T)).</title>
        <authorList>
            <person name="Mavromatis K."/>
            <person name="Stackebrandt E."/>
            <person name="Munk C."/>
            <person name="Lapidus A."/>
            <person name="Nolan M."/>
            <person name="Lucas S."/>
            <person name="Hammon N."/>
            <person name="Deshpande S."/>
            <person name="Cheng J.F."/>
            <person name="Tapia R."/>
            <person name="Goodwin L.A."/>
            <person name="Pitluck S."/>
            <person name="Liolios K."/>
            <person name="Pagani I."/>
            <person name="Ivanova N."/>
            <person name="Mikhailova N."/>
            <person name="Huntemann M."/>
            <person name="Pati A."/>
            <person name="Chen A."/>
            <person name="Palaniappan K."/>
            <person name="Land M."/>
            <person name="Hauser L."/>
            <person name="Rohde M."/>
            <person name="Gronow S."/>
            <person name="Goker M."/>
            <person name="Detter J.C."/>
            <person name="Bristow J."/>
            <person name="Eisen J.A."/>
            <person name="Markowitz V."/>
            <person name="Hugenholtz P."/>
            <person name="Kyrpides N.C."/>
            <person name="Klenk H.P."/>
            <person name="Woyke T."/>
        </authorList>
    </citation>
    <scope>NUCLEOTIDE SEQUENCE</scope>
    <source>
        <strain evidence="3">DSM 17242 / JCM 16770 / AHN 2437 / CCUG 46020 / CIP 107999</strain>
    </source>
</reference>
<dbReference type="RefSeq" id="WP_014776196.1">
    <property type="nucleotide sequence ID" value="NC_018011.1"/>
</dbReference>
<dbReference type="EMBL" id="CP003274">
    <property type="protein sequence ID" value="AFL78983.1"/>
    <property type="molecule type" value="Genomic_DNA"/>
</dbReference>
<sequence>MANVTLKAKLVLRNDTESNWIKANPVLIKGEMGYCTDKQYLKIGDGTKVFTMLPKNTLGKVILFDDPPTDEDAKKWEPGTIFMHIMTTPPTLYMVTWSDDLERVLQQIVTVESFDALGVMQQDKYAKSAGAGPDTGYVDKALMADKLKTARTIALTGGVGGSASFDGSGNISIATTLSITENDVPSLPLYKIRDAGTAASRNVGTTAGQVPILDASGKLNTSVLPQLAIVDVVEAASDAEMLAKTVQKGDICLRSDAPAGAFILAGNDPKELANWKRIPVPANAVLSVNGKVGVITLTTDDIAEGSRLYFTPARLTSYLQDANNTFIMDGGNA</sequence>
<evidence type="ECO:0000313" key="3">
    <source>
        <dbReference type="Proteomes" id="UP000006052"/>
    </source>
</evidence>
<dbReference type="STRING" id="679935.Alfi_2723"/>
<dbReference type="Proteomes" id="UP000006052">
    <property type="component" value="Chromosome"/>
</dbReference>
<evidence type="ECO:0000259" key="1">
    <source>
        <dbReference type="Pfam" id="PF18454"/>
    </source>
</evidence>
<dbReference type="PATRIC" id="fig|679935.3.peg.2635"/>
<dbReference type="SUPFAM" id="SSF69349">
    <property type="entry name" value="Phage fibre proteins"/>
    <property type="match status" value="1"/>
</dbReference>
<protein>
    <recommendedName>
        <fullName evidence="1">Major tropism determinant N-terminal domain-containing protein</fullName>
    </recommendedName>
</protein>
<dbReference type="HOGENOM" id="CLU_833246_0_0_10"/>